<name>A0A0A0CY26_9PROT</name>
<dbReference type="RefSeq" id="WP_034847815.1">
    <property type="nucleotide sequence ID" value="NZ_JANX01000725.1"/>
</dbReference>
<dbReference type="AlphaFoldDB" id="A0A0A0CY26"/>
<protein>
    <recommendedName>
        <fullName evidence="4">Secreted protein</fullName>
    </recommendedName>
</protein>
<dbReference type="Proteomes" id="UP000029995">
    <property type="component" value="Unassembled WGS sequence"/>
</dbReference>
<dbReference type="EMBL" id="JANX01000725">
    <property type="protein sequence ID" value="KGM30705.1"/>
    <property type="molecule type" value="Genomic_DNA"/>
</dbReference>
<evidence type="ECO:0008006" key="4">
    <source>
        <dbReference type="Google" id="ProtNLM"/>
    </source>
</evidence>
<sequence length="210" mass="22465">MSPRLLLAALLALGIAGPAAAAEPAKHRFTELTPIPLKPGPNTIERFAPDGRSAIVTLGWRENGNAHGYDLYLVLMAGNSGVPEVVGFDTLTRDGGGFEDTIRDDPHTGEDVVRSVRFVRGRIDGQPGTFVFVAQRGFDPGEGIPGPSLVDFTVFKLVPGEDVGTTSDMFQPVERVRSSTRFCHAEKALLQQYGLPLTRSYAGPDTADGC</sequence>
<evidence type="ECO:0000256" key="1">
    <source>
        <dbReference type="SAM" id="SignalP"/>
    </source>
</evidence>
<evidence type="ECO:0000313" key="3">
    <source>
        <dbReference type="Proteomes" id="UP000029995"/>
    </source>
</evidence>
<dbReference type="OrthoDB" id="7505916at2"/>
<organism evidence="2 3">
    <name type="scientific">Inquilinus limosus MP06</name>
    <dbReference type="NCBI Taxonomy" id="1398085"/>
    <lineage>
        <taxon>Bacteria</taxon>
        <taxon>Pseudomonadati</taxon>
        <taxon>Pseudomonadota</taxon>
        <taxon>Alphaproteobacteria</taxon>
        <taxon>Rhodospirillales</taxon>
        <taxon>Rhodospirillaceae</taxon>
        <taxon>Inquilinus</taxon>
    </lineage>
</organism>
<keyword evidence="1" id="KW-0732">Signal</keyword>
<evidence type="ECO:0000313" key="2">
    <source>
        <dbReference type="EMBL" id="KGM30705.1"/>
    </source>
</evidence>
<accession>A0A0A0CY26</accession>
<feature type="chain" id="PRO_5001960938" description="Secreted protein" evidence="1">
    <location>
        <begin position="22"/>
        <end position="210"/>
    </location>
</feature>
<reference evidence="2 3" key="1">
    <citation type="submission" date="2014-01" db="EMBL/GenBank/DDBJ databases">
        <title>Genome sequence determination for a cystic fibrosis isolate, Inquilinus limosus.</title>
        <authorList>
            <person name="Pino M."/>
            <person name="Di Conza J."/>
            <person name="Gutkind G."/>
        </authorList>
    </citation>
    <scope>NUCLEOTIDE SEQUENCE [LARGE SCALE GENOMIC DNA]</scope>
    <source>
        <strain evidence="2 3">MP06</strain>
    </source>
</reference>
<proteinExistence type="predicted"/>
<comment type="caution">
    <text evidence="2">The sequence shown here is derived from an EMBL/GenBank/DDBJ whole genome shotgun (WGS) entry which is preliminary data.</text>
</comment>
<feature type="signal peptide" evidence="1">
    <location>
        <begin position="1"/>
        <end position="21"/>
    </location>
</feature>
<gene>
    <name evidence="2" type="ORF">P409_31470</name>
</gene>